<dbReference type="Proteomes" id="UP000017667">
    <property type="component" value="Unassembled WGS sequence"/>
</dbReference>
<dbReference type="RefSeq" id="WP_005086877.1">
    <property type="nucleotide sequence ID" value="NZ_ASYX01000058.1"/>
</dbReference>
<reference evidence="1 2" key="1">
    <citation type="submission" date="2013-02" db="EMBL/GenBank/DDBJ databases">
        <title>The Genome Sequence of Acinetobacter haemolyticus CIP 64.3.</title>
        <authorList>
            <consortium name="The Broad Institute Genome Sequencing Platform"/>
            <consortium name="The Broad Institute Genome Sequencing Center for Infectious Disease"/>
            <person name="Cerqueira G."/>
            <person name="Feldgarden M."/>
            <person name="Courvalin P."/>
            <person name="Perichon B."/>
            <person name="Grillot-Courvalin C."/>
            <person name="Clermont D."/>
            <person name="Rocha E."/>
            <person name="Yoon E.-J."/>
            <person name="Nemec A."/>
            <person name="Walker B."/>
            <person name="Young S.K."/>
            <person name="Zeng Q."/>
            <person name="Gargeya S."/>
            <person name="Fitzgerald M."/>
            <person name="Haas B."/>
            <person name="Abouelleil A."/>
            <person name="Alvarado L."/>
            <person name="Arachchi H.M."/>
            <person name="Berlin A.M."/>
            <person name="Chapman S.B."/>
            <person name="Dewar J."/>
            <person name="Goldberg J."/>
            <person name="Griggs A."/>
            <person name="Gujja S."/>
            <person name="Hansen M."/>
            <person name="Howarth C."/>
            <person name="Imamovic A."/>
            <person name="Larimer J."/>
            <person name="McCowan C."/>
            <person name="Murphy C."/>
            <person name="Neiman D."/>
            <person name="Pearson M."/>
            <person name="Priest M."/>
            <person name="Roberts A."/>
            <person name="Saif S."/>
            <person name="Shea T."/>
            <person name="Sisk P."/>
            <person name="Sykes S."/>
            <person name="Wortman J."/>
            <person name="Nusbaum C."/>
            <person name="Birren B."/>
        </authorList>
    </citation>
    <scope>NUCLEOTIDE SEQUENCE [LARGE SCALE GENOMIC DNA]</scope>
    <source>
        <strain evidence="1 2">CIP 64.3</strain>
    </source>
</reference>
<dbReference type="EMBL" id="APQQ01000012">
    <property type="protein sequence ID" value="ENW20117.1"/>
    <property type="molecule type" value="Genomic_DNA"/>
</dbReference>
<dbReference type="SUPFAM" id="SSF52540">
    <property type="entry name" value="P-loop containing nucleoside triphosphate hydrolases"/>
    <property type="match status" value="1"/>
</dbReference>
<name>N9FC54_ACIHA</name>
<organism evidence="1 2">
    <name type="scientific">Acinetobacter haemolyticus CIP 64.3 = MTCC 9819</name>
    <dbReference type="NCBI Taxonomy" id="1217659"/>
    <lineage>
        <taxon>Bacteria</taxon>
        <taxon>Pseudomonadati</taxon>
        <taxon>Pseudomonadota</taxon>
        <taxon>Gammaproteobacteria</taxon>
        <taxon>Moraxellales</taxon>
        <taxon>Moraxellaceae</taxon>
        <taxon>Acinetobacter</taxon>
    </lineage>
</organism>
<dbReference type="HOGENOM" id="CLU_109723_0_0_6"/>
<dbReference type="InterPro" id="IPR031322">
    <property type="entry name" value="Shikimate/glucono_kinase"/>
</dbReference>
<evidence type="ECO:0008006" key="3">
    <source>
        <dbReference type="Google" id="ProtNLM"/>
    </source>
</evidence>
<accession>N9FC54</accession>
<keyword evidence="2" id="KW-1185">Reference proteome</keyword>
<protein>
    <recommendedName>
        <fullName evidence="3">Shikimate kinase</fullName>
    </recommendedName>
</protein>
<evidence type="ECO:0000313" key="1">
    <source>
        <dbReference type="EMBL" id="ENW20117.1"/>
    </source>
</evidence>
<dbReference type="InterPro" id="IPR027417">
    <property type="entry name" value="P-loop_NTPase"/>
</dbReference>
<proteinExistence type="predicted"/>
<comment type="caution">
    <text evidence="1">The sequence shown here is derived from an EMBL/GenBank/DDBJ whole genome shotgun (WGS) entry which is preliminary data.</text>
</comment>
<dbReference type="AlphaFoldDB" id="N9FC54"/>
<dbReference type="Pfam" id="PF01202">
    <property type="entry name" value="SKI"/>
    <property type="match status" value="1"/>
</dbReference>
<evidence type="ECO:0000313" key="2">
    <source>
        <dbReference type="Proteomes" id="UP000017667"/>
    </source>
</evidence>
<dbReference type="PATRIC" id="fig|1217659.3.peg.581"/>
<sequence length="178" mass="20364">MLIYFIGPGGAGKTTTGHLLAFQLGGCYDLDEYFMQIEGDISKYIKENGYQKYASRNVQAFLELQAKHKIKKVSIIVCSSGFMTYSDDVHQDYLKIKQEVEHHLFTFLLLPSLDFEACVKETLKRQMGRVYLEDMSAEKEELKIRARFKLYTGLNCKIVLTSETPTLVVSRTLEILGK</sequence>
<dbReference type="Gene3D" id="3.40.50.300">
    <property type="entry name" value="P-loop containing nucleotide triphosphate hydrolases"/>
    <property type="match status" value="1"/>
</dbReference>
<gene>
    <name evidence="1" type="ORF">F927_00593</name>
</gene>